<dbReference type="EMBL" id="BBMZ01000012">
    <property type="protein sequence ID" value="GAL58637.1"/>
    <property type="molecule type" value="Genomic_DNA"/>
</dbReference>
<dbReference type="NCBIfam" id="NF008751">
    <property type="entry name" value="PRK11784.1-3"/>
    <property type="match status" value="1"/>
</dbReference>
<dbReference type="CDD" id="cd01520">
    <property type="entry name" value="RHOD_YbbB"/>
    <property type="match status" value="1"/>
</dbReference>
<dbReference type="InterPro" id="IPR017582">
    <property type="entry name" value="SelU"/>
</dbReference>
<dbReference type="GO" id="GO:0016765">
    <property type="term" value="F:transferase activity, transferring alkyl or aryl (other than methyl) groups"/>
    <property type="evidence" value="ECO:0007669"/>
    <property type="project" value="UniProtKB-UniRule"/>
</dbReference>
<dbReference type="Proteomes" id="UP000029462">
    <property type="component" value="Unassembled WGS sequence"/>
</dbReference>
<feature type="domain" description="Rhodanese" evidence="3">
    <location>
        <begin position="11"/>
        <end position="134"/>
    </location>
</feature>
<comment type="catalytic activity">
    <reaction evidence="2">
        <text>5-methylaminomethyl-2-thiouridine(34) in tRNA + (2E)-geranyl diphosphate = 5-methylaminomethyl-S-(2E)-geranyl-thiouridine(34) in tRNA + diphosphate</text>
        <dbReference type="Rhea" id="RHEA:14085"/>
        <dbReference type="Rhea" id="RHEA-COMP:10195"/>
        <dbReference type="Rhea" id="RHEA-COMP:14654"/>
        <dbReference type="ChEBI" id="CHEBI:33019"/>
        <dbReference type="ChEBI" id="CHEBI:58057"/>
        <dbReference type="ChEBI" id="CHEBI:74455"/>
        <dbReference type="ChEBI" id="CHEBI:140632"/>
    </reaction>
</comment>
<sequence length="357" mass="40159">MSEGMDYCAILTADTPLLDVRAPVEFAQGAMPSAINLPLMNDEERTAVGTCYKHQGPEAALTLGHQLVSGITREQRIQSWRHACLRHPDGYLCCARGGQRSHITQQWLREAGIDYPLIPGGYKALRQAAILATEQRVQRPLILIGGCTGSGKTDLVRQHPDGIDLEDLARHRGSSFGRTLQPQRSQASFENALAVELLKRDATRLVLEDEGRTIGGNHLPGCLYERMVESPIAVVDDPFDLRVARLHNEYFVRMQHDFTAAHGEEAGWQNYAEYLHHGLFAIRRRLGLQRFAELSAHLDSALAIQQQRGDTGDHDAWLVPLLKEYYDPMYRYQLDKKAAKIVFRGSWQEVNGWLQNA</sequence>
<dbReference type="Gene3D" id="3.40.250.10">
    <property type="entry name" value="Rhodanese-like domain"/>
    <property type="match status" value="1"/>
</dbReference>
<comment type="catalytic activity">
    <reaction evidence="2">
        <text>5-methylaminomethyl-2-thiouridine(34) in tRNA + selenophosphate + (2E)-geranyl diphosphate + H2O + H(+) = 5-methylaminomethyl-2-selenouridine(34) in tRNA + (2E)-thiogeraniol + phosphate + diphosphate</text>
        <dbReference type="Rhea" id="RHEA:42716"/>
        <dbReference type="Rhea" id="RHEA-COMP:10195"/>
        <dbReference type="Rhea" id="RHEA-COMP:10196"/>
        <dbReference type="ChEBI" id="CHEBI:15377"/>
        <dbReference type="ChEBI" id="CHEBI:15378"/>
        <dbReference type="ChEBI" id="CHEBI:16144"/>
        <dbReference type="ChEBI" id="CHEBI:33019"/>
        <dbReference type="ChEBI" id="CHEBI:43474"/>
        <dbReference type="ChEBI" id="CHEBI:58057"/>
        <dbReference type="ChEBI" id="CHEBI:74455"/>
        <dbReference type="ChEBI" id="CHEBI:82743"/>
        <dbReference type="ChEBI" id="CHEBI:143703"/>
        <dbReference type="EC" id="2.9.1.3"/>
    </reaction>
</comment>
<dbReference type="Pfam" id="PF26341">
    <property type="entry name" value="AAA_SelU"/>
    <property type="match status" value="1"/>
</dbReference>
<dbReference type="RefSeq" id="WP_042391723.1">
    <property type="nucleotide sequence ID" value="NZ_BBMZ01000012.1"/>
</dbReference>
<accession>A0A090VTY1</accession>
<evidence type="ECO:0000256" key="2">
    <source>
        <dbReference type="HAMAP-Rule" id="MF_01622"/>
    </source>
</evidence>
<feature type="active site" description="S-selanylcysteine intermediate" evidence="2">
    <location>
        <position position="94"/>
    </location>
</feature>
<dbReference type="PANTHER" id="PTHR30401:SF0">
    <property type="entry name" value="TRNA 2-SELENOURIDINE SYNTHASE"/>
    <property type="match status" value="1"/>
</dbReference>
<dbReference type="AlphaFoldDB" id="A0A090VTY1"/>
<comment type="catalytic activity">
    <reaction evidence="2">
        <text>5-methylaminomethyl-2-(Se-phospho)selenouridine(34) in tRNA + H2O = 5-methylaminomethyl-2-selenouridine(34) in tRNA + phosphate</text>
        <dbReference type="Rhea" id="RHEA:60176"/>
        <dbReference type="Rhea" id="RHEA-COMP:10196"/>
        <dbReference type="Rhea" id="RHEA-COMP:15523"/>
        <dbReference type="ChEBI" id="CHEBI:15377"/>
        <dbReference type="ChEBI" id="CHEBI:43474"/>
        <dbReference type="ChEBI" id="CHEBI:82743"/>
        <dbReference type="ChEBI" id="CHEBI:143702"/>
    </reaction>
</comment>
<dbReference type="EC" id="2.9.1.3" evidence="2"/>
<dbReference type="InterPro" id="IPR036873">
    <property type="entry name" value="Rhodanese-like_dom_sf"/>
</dbReference>
<dbReference type="InterPro" id="IPR001763">
    <property type="entry name" value="Rhodanese-like_dom"/>
</dbReference>
<dbReference type="OrthoDB" id="9808735at2"/>
<proteinExistence type="inferred from homology"/>
<evidence type="ECO:0000313" key="4">
    <source>
        <dbReference type="EMBL" id="GAL58637.1"/>
    </source>
</evidence>
<dbReference type="GO" id="GO:0002098">
    <property type="term" value="P:tRNA wobble uridine modification"/>
    <property type="evidence" value="ECO:0007669"/>
    <property type="project" value="UniProtKB-UniRule"/>
</dbReference>
<organism evidence="4 5">
    <name type="scientific">Pseudescherichia vulneris NBRC 102420</name>
    <dbReference type="NCBI Taxonomy" id="1115515"/>
    <lineage>
        <taxon>Bacteria</taxon>
        <taxon>Pseudomonadati</taxon>
        <taxon>Pseudomonadota</taxon>
        <taxon>Gammaproteobacteria</taxon>
        <taxon>Enterobacterales</taxon>
        <taxon>Enterobacteriaceae</taxon>
        <taxon>Pseudescherichia</taxon>
    </lineage>
</organism>
<comment type="catalytic activity">
    <reaction evidence="2">
        <text>5-methylaminomethyl-S-(2E)-geranyl-thiouridine(34) in tRNA + selenophosphate + H(+) = 5-methylaminomethyl-2-(Se-phospho)selenouridine(34) in tRNA + (2E)-thiogeraniol</text>
        <dbReference type="Rhea" id="RHEA:60172"/>
        <dbReference type="Rhea" id="RHEA-COMP:14654"/>
        <dbReference type="Rhea" id="RHEA-COMP:15523"/>
        <dbReference type="ChEBI" id="CHEBI:15378"/>
        <dbReference type="ChEBI" id="CHEBI:16144"/>
        <dbReference type="ChEBI" id="CHEBI:140632"/>
        <dbReference type="ChEBI" id="CHEBI:143702"/>
        <dbReference type="ChEBI" id="CHEBI:143703"/>
    </reaction>
</comment>
<dbReference type="SMART" id="SM00450">
    <property type="entry name" value="RHOD"/>
    <property type="match status" value="1"/>
</dbReference>
<dbReference type="NCBIfam" id="NF008749">
    <property type="entry name" value="PRK11784.1-1"/>
    <property type="match status" value="1"/>
</dbReference>
<dbReference type="PROSITE" id="PS50206">
    <property type="entry name" value="RHODANESE_3"/>
    <property type="match status" value="1"/>
</dbReference>
<dbReference type="eggNOG" id="COG2603">
    <property type="taxonomic scope" value="Bacteria"/>
</dbReference>
<evidence type="ECO:0000313" key="5">
    <source>
        <dbReference type="Proteomes" id="UP000029462"/>
    </source>
</evidence>
<dbReference type="PANTHER" id="PTHR30401">
    <property type="entry name" value="TRNA 2-SELENOURIDINE SYNTHASE"/>
    <property type="match status" value="1"/>
</dbReference>
<keyword evidence="5" id="KW-1185">Reference proteome</keyword>
<comment type="function">
    <text evidence="2">Involved in the post-transcriptional modification of the uridine at the wobble position (U34) of tRNA(Lys), tRNA(Glu) and tRNA(Gln). Catalyzes the conversion of 2-thiouridine (S2U-RNA) to 2-selenouridine (Se2U-RNA). Acts in a two-step process involving geranylation of 2-thiouridine (S2U) to S-geranyl-2-thiouridine (geS2U) and subsequent selenation of the latter derivative to 2-selenouridine (Se2U) in the tRNA chain.</text>
</comment>
<keyword evidence="1 2" id="KW-0711">Selenium</keyword>
<dbReference type="STRING" id="1115515.EV102420_12_01430"/>
<evidence type="ECO:0000256" key="1">
    <source>
        <dbReference type="ARBA" id="ARBA00023266"/>
    </source>
</evidence>
<evidence type="ECO:0000259" key="3">
    <source>
        <dbReference type="PROSITE" id="PS50206"/>
    </source>
</evidence>
<gene>
    <name evidence="2 4" type="primary">selU</name>
    <name evidence="4" type="ORF">EV102420_12_01430</name>
</gene>
<comment type="subunit">
    <text evidence="2">Monomer.</text>
</comment>
<keyword evidence="2" id="KW-0808">Transferase</keyword>
<comment type="caution">
    <text evidence="4">The sequence shown here is derived from an EMBL/GenBank/DDBJ whole genome shotgun (WGS) entry which is preliminary data.</text>
</comment>
<name>A0A090VTY1_PSEVU</name>
<dbReference type="GO" id="GO:0043828">
    <property type="term" value="F:tRNA 2-selenouridine synthase activity"/>
    <property type="evidence" value="ECO:0007669"/>
    <property type="project" value="UniProtKB-EC"/>
</dbReference>
<reference evidence="4 5" key="1">
    <citation type="submission" date="2014-09" db="EMBL/GenBank/DDBJ databases">
        <title>Whole genome shotgun sequence of Escherichia vulneris NBRC 102420.</title>
        <authorList>
            <person name="Yoshida Y."/>
            <person name="Hosoyama A."/>
            <person name="Tsuchikane K."/>
            <person name="Ohji S."/>
            <person name="Ichikawa N."/>
            <person name="Kimura A."/>
            <person name="Yamazoe A."/>
            <person name="Ezaki T."/>
            <person name="Fujita N."/>
        </authorList>
    </citation>
    <scope>NUCLEOTIDE SEQUENCE [LARGE SCALE GENOMIC DNA]</scope>
    <source>
        <strain evidence="4 5">NBRC 102420</strain>
    </source>
</reference>
<dbReference type="HAMAP" id="MF_01622">
    <property type="entry name" value="tRNA_sel_U_synth"/>
    <property type="match status" value="1"/>
</dbReference>
<dbReference type="SUPFAM" id="SSF52821">
    <property type="entry name" value="Rhodanese/Cell cycle control phosphatase"/>
    <property type="match status" value="1"/>
</dbReference>
<dbReference type="InterPro" id="IPR058840">
    <property type="entry name" value="AAA_SelU"/>
</dbReference>
<dbReference type="NCBIfam" id="TIGR03167">
    <property type="entry name" value="tRNA_sel_U_synt"/>
    <property type="match status" value="1"/>
</dbReference>
<comment type="similarity">
    <text evidence="2">Belongs to the SelU family.</text>
</comment>
<protein>
    <recommendedName>
        <fullName evidence="2">tRNA 2-selenouridine synthase</fullName>
        <ecNumber evidence="2">2.9.1.3</ecNumber>
    </recommendedName>
</protein>